<reference evidence="4 5" key="1">
    <citation type="submission" date="2023-10" db="EMBL/GenBank/DDBJ databases">
        <title>Chromosome-scale genome assembly provides insights into flower coloration mechanisms of Canna indica.</title>
        <authorList>
            <person name="Li C."/>
        </authorList>
    </citation>
    <scope>NUCLEOTIDE SEQUENCE [LARGE SCALE GENOMIC DNA]</scope>
    <source>
        <tissue evidence="4">Flower</tissue>
    </source>
</reference>
<proteinExistence type="predicted"/>
<dbReference type="SMART" id="SM00185">
    <property type="entry name" value="ARM"/>
    <property type="match status" value="5"/>
</dbReference>
<organism evidence="4 5">
    <name type="scientific">Canna indica</name>
    <name type="common">Indian-shot</name>
    <dbReference type="NCBI Taxonomy" id="4628"/>
    <lineage>
        <taxon>Eukaryota</taxon>
        <taxon>Viridiplantae</taxon>
        <taxon>Streptophyta</taxon>
        <taxon>Embryophyta</taxon>
        <taxon>Tracheophyta</taxon>
        <taxon>Spermatophyta</taxon>
        <taxon>Magnoliopsida</taxon>
        <taxon>Liliopsida</taxon>
        <taxon>Zingiberales</taxon>
        <taxon>Cannaceae</taxon>
        <taxon>Canna</taxon>
    </lineage>
</organism>
<accession>A0AAQ3Q3E3</accession>
<dbReference type="PANTHER" id="PTHR46043">
    <property type="entry name" value="ARM REPEAT SUPERFAMILY PROTEIN"/>
    <property type="match status" value="1"/>
</dbReference>
<dbReference type="SUPFAM" id="SSF48371">
    <property type="entry name" value="ARM repeat"/>
    <property type="match status" value="1"/>
</dbReference>
<evidence type="ECO:0000259" key="3">
    <source>
        <dbReference type="Pfam" id="PF23005"/>
    </source>
</evidence>
<dbReference type="Pfam" id="PF23005">
    <property type="entry name" value="DUF7032"/>
    <property type="match status" value="1"/>
</dbReference>
<protein>
    <recommendedName>
        <fullName evidence="3">DUF7032 domain-containing protein</fullName>
    </recommendedName>
</protein>
<evidence type="ECO:0000313" key="4">
    <source>
        <dbReference type="EMBL" id="WOK95110.1"/>
    </source>
</evidence>
<dbReference type="InterPro" id="IPR016024">
    <property type="entry name" value="ARM-type_fold"/>
</dbReference>
<sequence length="596" mass="62412">MTSPTLSPSTTAAAADEEEDESSSSPSESLDFILHRILPFLLAAALSARFLAGRWRILHSKLSLLHAALADAAASPHWPSNPLFRDNLLPALRATLRSLRALSARCLDHSLPGGKLRFQSDLDIASSALTVHLRDLHVLLSSGLLHHDASPSNSASDDDAAIVLPLPGPSASRAELAFFVRDLFARLQIGALDLKQKALDSLLELLASDTAKLSRVVAEEGDLPSLLRLLDPSAHFVLRDCAAAAVSLLASASDASRRAIFDEGALGPVLRLLDSGSPVLKERAAAAIQAVTADPACAWALSAYGGVSILVAACRPGSPAVQALAAGSLMNVAAVDDIRITMAEEGAVPALVELLVSGNTEAQKNAALCLATLAAMGGAEIRASILEENGHHHLLQFLREASDPEATDRALRAISALSASPTAAKHLSSSPHFFAQLTDIIKRGSPSIQQTAASLVADLNPSEDIKRSMAESMSALVEIMECPKPANAQEAAAGALTSLLAVRSNRRELSRDEKSITRLVQMLDPKNEAVGKELPVGVALALTAGSGGGVRKRLAEAGACQHLQKLAEDDVPGAKKALQRIAGGRLKNLFSVAWAQ</sequence>
<dbReference type="Pfam" id="PF00514">
    <property type="entry name" value="Arm"/>
    <property type="match status" value="1"/>
</dbReference>
<feature type="compositionally biased region" description="Low complexity" evidence="2">
    <location>
        <begin position="1"/>
        <end position="14"/>
    </location>
</feature>
<evidence type="ECO:0000313" key="5">
    <source>
        <dbReference type="Proteomes" id="UP001327560"/>
    </source>
</evidence>
<evidence type="ECO:0000256" key="1">
    <source>
        <dbReference type="PROSITE-ProRule" id="PRU00259"/>
    </source>
</evidence>
<gene>
    <name evidence="4" type="ORF">Cni_G03817</name>
</gene>
<feature type="region of interest" description="Disordered" evidence="2">
    <location>
        <begin position="1"/>
        <end position="27"/>
    </location>
</feature>
<dbReference type="InterPro" id="IPR011989">
    <property type="entry name" value="ARM-like"/>
</dbReference>
<dbReference type="Proteomes" id="UP001327560">
    <property type="component" value="Chromosome 1"/>
</dbReference>
<dbReference type="EMBL" id="CP136890">
    <property type="protein sequence ID" value="WOK95110.1"/>
    <property type="molecule type" value="Genomic_DNA"/>
</dbReference>
<dbReference type="InterPro" id="IPR054296">
    <property type="entry name" value="DUF7032"/>
</dbReference>
<feature type="domain" description="DUF7032" evidence="3">
    <location>
        <begin position="36"/>
        <end position="143"/>
    </location>
</feature>
<dbReference type="AlphaFoldDB" id="A0AAQ3Q3E3"/>
<name>A0AAQ3Q3E3_9LILI</name>
<dbReference type="InterPro" id="IPR000225">
    <property type="entry name" value="Armadillo"/>
</dbReference>
<dbReference type="PANTHER" id="PTHR46043:SF2">
    <property type="entry name" value="ARM REPEAT SUPERFAMILY PROTEIN"/>
    <property type="match status" value="1"/>
</dbReference>
<keyword evidence="5" id="KW-1185">Reference proteome</keyword>
<dbReference type="Gene3D" id="1.25.10.10">
    <property type="entry name" value="Leucine-rich Repeat Variant"/>
    <property type="match status" value="3"/>
</dbReference>
<evidence type="ECO:0000256" key="2">
    <source>
        <dbReference type="SAM" id="MobiDB-lite"/>
    </source>
</evidence>
<dbReference type="PROSITE" id="PS50176">
    <property type="entry name" value="ARM_REPEAT"/>
    <property type="match status" value="1"/>
</dbReference>
<feature type="repeat" description="ARM" evidence="1">
    <location>
        <begin position="346"/>
        <end position="374"/>
    </location>
</feature>